<dbReference type="EMBL" id="NKXS01004548">
    <property type="protein sequence ID" value="PIN06029.1"/>
    <property type="molecule type" value="Genomic_DNA"/>
</dbReference>
<keyword evidence="12" id="KW-1185">Reference proteome</keyword>
<comment type="subcellular location">
    <subcellularLocation>
        <location evidence="1">Membrane</location>
        <topology evidence="1">Single-pass membrane protein</topology>
    </subcellularLocation>
</comment>
<evidence type="ECO:0000259" key="9">
    <source>
        <dbReference type="Pfam" id="PF13839"/>
    </source>
</evidence>
<dbReference type="InterPro" id="IPR029962">
    <property type="entry name" value="TBL"/>
</dbReference>
<evidence type="ECO:0000256" key="7">
    <source>
        <dbReference type="SAM" id="MobiDB-lite"/>
    </source>
</evidence>
<gene>
    <name evidence="11" type="ORF">CDL12_21426</name>
</gene>
<dbReference type="GO" id="GO:0016413">
    <property type="term" value="F:O-acetyltransferase activity"/>
    <property type="evidence" value="ECO:0007669"/>
    <property type="project" value="InterPro"/>
</dbReference>
<dbReference type="Proteomes" id="UP000231279">
    <property type="component" value="Unassembled WGS sequence"/>
</dbReference>
<feature type="transmembrane region" description="Helical" evidence="8">
    <location>
        <begin position="30"/>
        <end position="51"/>
    </location>
</feature>
<reference evidence="12" key="1">
    <citation type="journal article" date="2018" name="Gigascience">
        <title>Genome assembly of the Pink Ipe (Handroanthus impetiginosus, Bignoniaceae), a highly valued, ecologically keystone Neotropical timber forest tree.</title>
        <authorList>
            <person name="Silva-Junior O.B."/>
            <person name="Grattapaglia D."/>
            <person name="Novaes E."/>
            <person name="Collevatti R.G."/>
        </authorList>
    </citation>
    <scope>NUCLEOTIDE SEQUENCE [LARGE SCALE GENOMIC DNA]</scope>
    <source>
        <strain evidence="12">cv. UFG-1</strain>
    </source>
</reference>
<dbReference type="OrthoDB" id="1932925at2759"/>
<evidence type="ECO:0000256" key="3">
    <source>
        <dbReference type="ARBA" id="ARBA00022692"/>
    </source>
</evidence>
<keyword evidence="5 8" id="KW-1133">Transmembrane helix</keyword>
<dbReference type="Pfam" id="PF14416">
    <property type="entry name" value="PMR5N"/>
    <property type="match status" value="1"/>
</dbReference>
<dbReference type="GO" id="GO:0005794">
    <property type="term" value="C:Golgi apparatus"/>
    <property type="evidence" value="ECO:0007669"/>
    <property type="project" value="TreeGrafter"/>
</dbReference>
<keyword evidence="4" id="KW-0735">Signal-anchor</keyword>
<dbReference type="STRING" id="429701.A0A2G9GL66"/>
<dbReference type="AlphaFoldDB" id="A0A2G9GL66"/>
<proteinExistence type="inferred from homology"/>
<feature type="domain" description="Trichome birefringence-like N-terminal" evidence="10">
    <location>
        <begin position="135"/>
        <end position="188"/>
    </location>
</feature>
<evidence type="ECO:0000256" key="5">
    <source>
        <dbReference type="ARBA" id="ARBA00022989"/>
    </source>
</evidence>
<sequence>MQPPSLRRKFSPALFTAATMKSSAAARKGAGNLSVFVVIFSIFIFGCFMYNEDIKSLAEFPFSPTPKSQRKETTTVSVVMNARTVVETEVEGGGSSATGGGDDDRKEEVQAVSLKKVEEEEEDEEEEEIEIPPEDCDLFTGKWVFDNSTHPIYREEECEFLTAQVTCMRNGRKDSLYQNWRWQPRDCSLPKFKARLLLEKLRNKRLMFVGDSLNRNQWESMICLVQSAAPTGRKSLNKTGSLSVFRIEDYNATVEFYWAPFLVESNSDDPNMHSILNRIIMPGSIKKHGKNWKNVDYLIFNTYIWWMNTFSMKVLRGSFDKGATEYDEVDRPVAYRRVLRTWAKWVDKNVDTNRTKVFFMSTSPLHIKSLDWDNPDGIKCAKETTPILNTSMPLNVGTDRRLFVLASNITKSMKVPVYFLNITTLSEYRKDAHTSVHTIRQGKMLTPEQQADPATFADCIHWCLPGLPDTWNEFLYTRIISHS</sequence>
<keyword evidence="6 8" id="KW-0472">Membrane</keyword>
<evidence type="ECO:0000256" key="8">
    <source>
        <dbReference type="SAM" id="Phobius"/>
    </source>
</evidence>
<dbReference type="InterPro" id="IPR025846">
    <property type="entry name" value="TBL_N"/>
</dbReference>
<evidence type="ECO:0000259" key="10">
    <source>
        <dbReference type="Pfam" id="PF14416"/>
    </source>
</evidence>
<evidence type="ECO:0000256" key="4">
    <source>
        <dbReference type="ARBA" id="ARBA00022968"/>
    </source>
</evidence>
<evidence type="ECO:0000256" key="2">
    <source>
        <dbReference type="ARBA" id="ARBA00007727"/>
    </source>
</evidence>
<evidence type="ECO:0000313" key="12">
    <source>
        <dbReference type="Proteomes" id="UP000231279"/>
    </source>
</evidence>
<feature type="domain" description="Trichome birefringence-like C-terminal" evidence="9">
    <location>
        <begin position="189"/>
        <end position="477"/>
    </location>
</feature>
<dbReference type="Pfam" id="PF13839">
    <property type="entry name" value="PC-Esterase"/>
    <property type="match status" value="1"/>
</dbReference>
<dbReference type="PANTHER" id="PTHR32285:SF10">
    <property type="entry name" value="XYLAN O-ACETYLTRANSFERASE 1"/>
    <property type="match status" value="1"/>
</dbReference>
<organism evidence="11 12">
    <name type="scientific">Handroanthus impetiginosus</name>
    <dbReference type="NCBI Taxonomy" id="429701"/>
    <lineage>
        <taxon>Eukaryota</taxon>
        <taxon>Viridiplantae</taxon>
        <taxon>Streptophyta</taxon>
        <taxon>Embryophyta</taxon>
        <taxon>Tracheophyta</taxon>
        <taxon>Spermatophyta</taxon>
        <taxon>Magnoliopsida</taxon>
        <taxon>eudicotyledons</taxon>
        <taxon>Gunneridae</taxon>
        <taxon>Pentapetalae</taxon>
        <taxon>asterids</taxon>
        <taxon>lamiids</taxon>
        <taxon>Lamiales</taxon>
        <taxon>Bignoniaceae</taxon>
        <taxon>Crescentiina</taxon>
        <taxon>Tabebuia alliance</taxon>
        <taxon>Handroanthus</taxon>
    </lineage>
</organism>
<comment type="similarity">
    <text evidence="2">Belongs to the PC-esterase family. TBL subfamily.</text>
</comment>
<evidence type="ECO:0000256" key="1">
    <source>
        <dbReference type="ARBA" id="ARBA00004167"/>
    </source>
</evidence>
<dbReference type="InterPro" id="IPR026057">
    <property type="entry name" value="TBL_C"/>
</dbReference>
<evidence type="ECO:0000256" key="6">
    <source>
        <dbReference type="ARBA" id="ARBA00023136"/>
    </source>
</evidence>
<feature type="region of interest" description="Disordered" evidence="7">
    <location>
        <begin position="87"/>
        <end position="108"/>
    </location>
</feature>
<keyword evidence="3 8" id="KW-0812">Transmembrane</keyword>
<comment type="caution">
    <text evidence="11">The sequence shown here is derived from an EMBL/GenBank/DDBJ whole genome shotgun (WGS) entry which is preliminary data.</text>
</comment>
<accession>A0A2G9GL66</accession>
<feature type="compositionally biased region" description="Gly residues" evidence="7">
    <location>
        <begin position="91"/>
        <end position="100"/>
    </location>
</feature>
<dbReference type="GO" id="GO:0016020">
    <property type="term" value="C:membrane"/>
    <property type="evidence" value="ECO:0007669"/>
    <property type="project" value="UniProtKB-SubCell"/>
</dbReference>
<name>A0A2G9GL66_9LAMI</name>
<dbReference type="PANTHER" id="PTHR32285">
    <property type="entry name" value="PROTEIN TRICHOME BIREFRINGENCE-LIKE 9-RELATED"/>
    <property type="match status" value="1"/>
</dbReference>
<protein>
    <submittedName>
        <fullName evidence="11">Uncharacterized protein</fullName>
    </submittedName>
</protein>
<evidence type="ECO:0000313" key="11">
    <source>
        <dbReference type="EMBL" id="PIN06029.1"/>
    </source>
</evidence>